<protein>
    <recommendedName>
        <fullName evidence="5">Glycosyl transferase</fullName>
    </recommendedName>
</protein>
<dbReference type="EMBL" id="JXTP01000016">
    <property type="protein sequence ID" value="KIU29585.1"/>
    <property type="molecule type" value="Genomic_DNA"/>
</dbReference>
<evidence type="ECO:0000313" key="4">
    <source>
        <dbReference type="Proteomes" id="UP000033203"/>
    </source>
</evidence>
<dbReference type="PANTHER" id="PTHR34136:SF1">
    <property type="entry name" value="UDP-N-ACETYL-D-MANNOSAMINURONIC ACID TRANSFERASE"/>
    <property type="match status" value="1"/>
</dbReference>
<keyword evidence="1" id="KW-0328">Glycosyltransferase</keyword>
<gene>
    <name evidence="3" type="ORF">SR41_03410</name>
</gene>
<name>A0A0D1MB14_9SPHN</name>
<dbReference type="AlphaFoldDB" id="A0A0D1MB14"/>
<dbReference type="Proteomes" id="UP000033203">
    <property type="component" value="Unassembled WGS sequence"/>
</dbReference>
<reference evidence="3 4" key="1">
    <citation type="submission" date="2015-01" db="EMBL/GenBank/DDBJ databases">
        <title>Genome of Sphingomonas taxi strain 30a.</title>
        <authorList>
            <person name="Eevers N."/>
            <person name="Van Hamme J."/>
            <person name="Bottos E."/>
            <person name="Weyens N."/>
            <person name="Vangronsveld J."/>
        </authorList>
    </citation>
    <scope>NUCLEOTIDE SEQUENCE [LARGE SCALE GENOMIC DNA]</scope>
    <source>
        <strain evidence="3 4">30a</strain>
    </source>
</reference>
<dbReference type="Pfam" id="PF03808">
    <property type="entry name" value="Glyco_tran_WecG"/>
    <property type="match status" value="1"/>
</dbReference>
<organism evidence="3 4">
    <name type="scientific">Sphingomonas melonis</name>
    <dbReference type="NCBI Taxonomy" id="152682"/>
    <lineage>
        <taxon>Bacteria</taxon>
        <taxon>Pseudomonadati</taxon>
        <taxon>Pseudomonadota</taxon>
        <taxon>Alphaproteobacteria</taxon>
        <taxon>Sphingomonadales</taxon>
        <taxon>Sphingomonadaceae</taxon>
        <taxon>Sphingomonas</taxon>
    </lineage>
</organism>
<evidence type="ECO:0000256" key="1">
    <source>
        <dbReference type="ARBA" id="ARBA00022676"/>
    </source>
</evidence>
<keyword evidence="2" id="KW-0808">Transferase</keyword>
<dbReference type="CDD" id="cd06533">
    <property type="entry name" value="Glyco_transf_WecG_TagA"/>
    <property type="match status" value="1"/>
</dbReference>
<evidence type="ECO:0008006" key="5">
    <source>
        <dbReference type="Google" id="ProtNLM"/>
    </source>
</evidence>
<accession>A0A0D1MB14</accession>
<dbReference type="GO" id="GO:0016758">
    <property type="term" value="F:hexosyltransferase activity"/>
    <property type="evidence" value="ECO:0007669"/>
    <property type="project" value="TreeGrafter"/>
</dbReference>
<proteinExistence type="predicted"/>
<evidence type="ECO:0000313" key="3">
    <source>
        <dbReference type="EMBL" id="KIU29585.1"/>
    </source>
</evidence>
<sequence>MVLTSDTTTDPNYGEPYRGVERRLRKPVLGMRIRDLDENGAVQYMLQTPRSVDEGLGVFVTPNIQHIALARKDDEFHRALQSDQIIVADGFPVYRFAKLRGLSLPGRVAGRAVIERMFADPAALAGHRGFFVVDSRATAEGIECWLKDFAPAFAVETLVPPFGFEKDAAYCRSLADAISTFDATLIFLCIGAPKSELFAYRYRALLPPAWALCVGQSFRLLLGMNAPPPDLMVRLNLEWLWRIVLEPRRMLQRYGPSTIGFLRAAVADLRQSR</sequence>
<dbReference type="PANTHER" id="PTHR34136">
    <property type="match status" value="1"/>
</dbReference>
<dbReference type="InterPro" id="IPR004629">
    <property type="entry name" value="WecG_TagA_CpsF"/>
</dbReference>
<evidence type="ECO:0000256" key="2">
    <source>
        <dbReference type="ARBA" id="ARBA00022679"/>
    </source>
</evidence>
<comment type="caution">
    <text evidence="3">The sequence shown here is derived from an EMBL/GenBank/DDBJ whole genome shotgun (WGS) entry which is preliminary data.</text>
</comment>
<dbReference type="PATRIC" id="fig|1549858.7.peg.787"/>
<dbReference type="NCBIfam" id="TIGR00696">
    <property type="entry name" value="wecG_tagA_cpsF"/>
    <property type="match status" value="1"/>
</dbReference>